<sequence>MLSQKPHLSEIEIYDVLANERRWETLRVLTTTSGRITVAELATAIAEVETATRPVPKSTRDSVYASLHQTHLPKLDELGIIKYHIDSREIELRDGAKQVDRYMDVVTKYGVTWGEYYQLLGISGQMLVIFSLIGLPLVGAIDPILWASLVLGVFAISVGYQLWTSRWRLLQLFG</sequence>
<keyword evidence="1" id="KW-1133">Transmembrane helix</keyword>
<reference evidence="3" key="2">
    <citation type="submission" date="2022-02" db="EMBL/GenBank/DDBJ databases">
        <authorList>
            <person name="Elcheninov A.G."/>
            <person name="Sorokin D.Y."/>
            <person name="Kublanov I.V."/>
        </authorList>
    </citation>
    <scope>NUCLEOTIDE SEQUENCE</scope>
    <source>
        <strain evidence="3">AArc-St2</strain>
    </source>
</reference>
<feature type="transmembrane region" description="Helical" evidence="1">
    <location>
        <begin position="116"/>
        <end position="138"/>
    </location>
</feature>
<comment type="caution">
    <text evidence="3">The sequence shown here is derived from an EMBL/GenBank/DDBJ whole genome shotgun (WGS) entry which is preliminary data.</text>
</comment>
<reference evidence="3" key="1">
    <citation type="journal article" date="2022" name="Syst. Appl. Microbiol.">
        <title>Natronocalculus amylovorans gen. nov., sp. nov., and Natranaeroarchaeum aerophilus sp. nov., dominant culturable amylolytic natronoarchaea from hypersaline soda lakes in southwestern Siberia.</title>
        <authorList>
            <person name="Sorokin D.Y."/>
            <person name="Elcheninov A.G."/>
            <person name="Khizhniak T.V."/>
            <person name="Koenen M."/>
            <person name="Bale N.J."/>
            <person name="Damste J.S.S."/>
            <person name="Kublanov I.V."/>
        </authorList>
    </citation>
    <scope>NUCLEOTIDE SEQUENCE</scope>
    <source>
        <strain evidence="3">AArc-St2</strain>
    </source>
</reference>
<dbReference type="Proteomes" id="UP001203207">
    <property type="component" value="Unassembled WGS sequence"/>
</dbReference>
<keyword evidence="4" id="KW-1185">Reference proteome</keyword>
<dbReference type="AlphaFoldDB" id="A0AAE3KCD8"/>
<feature type="transmembrane region" description="Helical" evidence="1">
    <location>
        <begin position="144"/>
        <end position="163"/>
    </location>
</feature>
<protein>
    <recommendedName>
        <fullName evidence="2">DUF7344 domain-containing protein</fullName>
    </recommendedName>
</protein>
<proteinExistence type="predicted"/>
<accession>A0AAE3KCD8</accession>
<dbReference type="Pfam" id="PF24035">
    <property type="entry name" value="DUF7344"/>
    <property type="match status" value="1"/>
</dbReference>
<evidence type="ECO:0000256" key="1">
    <source>
        <dbReference type="SAM" id="Phobius"/>
    </source>
</evidence>
<name>A0AAE3KCD8_9EURY</name>
<dbReference type="InterPro" id="IPR036388">
    <property type="entry name" value="WH-like_DNA-bd_sf"/>
</dbReference>
<dbReference type="InterPro" id="IPR055768">
    <property type="entry name" value="DUF7344"/>
</dbReference>
<feature type="domain" description="DUF7344" evidence="2">
    <location>
        <begin position="14"/>
        <end position="90"/>
    </location>
</feature>
<keyword evidence="1" id="KW-0472">Membrane</keyword>
<keyword evidence="1" id="KW-0812">Transmembrane</keyword>
<dbReference type="Gene3D" id="1.10.10.10">
    <property type="entry name" value="Winged helix-like DNA-binding domain superfamily/Winged helix DNA-binding domain"/>
    <property type="match status" value="1"/>
</dbReference>
<dbReference type="RefSeq" id="WP_174654153.1">
    <property type="nucleotide sequence ID" value="NZ_JAKRVX010000006.1"/>
</dbReference>
<evidence type="ECO:0000259" key="2">
    <source>
        <dbReference type="Pfam" id="PF24035"/>
    </source>
</evidence>
<gene>
    <name evidence="3" type="ORF">AArcSt2_12770</name>
</gene>
<evidence type="ECO:0000313" key="3">
    <source>
        <dbReference type="EMBL" id="MCL9817814.1"/>
    </source>
</evidence>
<evidence type="ECO:0000313" key="4">
    <source>
        <dbReference type="Proteomes" id="UP001203207"/>
    </source>
</evidence>
<organism evidence="3 4">
    <name type="scientific">Natronocalculus amylovorans</name>
    <dbReference type="NCBI Taxonomy" id="2917812"/>
    <lineage>
        <taxon>Archaea</taxon>
        <taxon>Methanobacteriati</taxon>
        <taxon>Methanobacteriota</taxon>
        <taxon>Stenosarchaea group</taxon>
        <taxon>Halobacteria</taxon>
        <taxon>Halobacteriales</taxon>
        <taxon>Haloferacaceae</taxon>
        <taxon>Natronocalculus</taxon>
    </lineage>
</organism>
<dbReference type="EMBL" id="JAKRVX010000006">
    <property type="protein sequence ID" value="MCL9817814.1"/>
    <property type="molecule type" value="Genomic_DNA"/>
</dbReference>